<feature type="compositionally biased region" description="Basic residues" evidence="5">
    <location>
        <begin position="82"/>
        <end position="96"/>
    </location>
</feature>
<feature type="compositionally biased region" description="Basic residues" evidence="5">
    <location>
        <begin position="1"/>
        <end position="18"/>
    </location>
</feature>
<dbReference type="InterPro" id="IPR038551">
    <property type="entry name" value="Ribosomal_eS26_sf"/>
</dbReference>
<accession>A0A6T6K4U0</accession>
<dbReference type="PANTHER" id="PTHR12538:SF0">
    <property type="entry name" value="40S RIBOSOMAL PROTEIN S26"/>
    <property type="match status" value="1"/>
</dbReference>
<evidence type="ECO:0000313" key="7">
    <source>
        <dbReference type="EMBL" id="CAD8389307.1"/>
    </source>
</evidence>
<protein>
    <recommendedName>
        <fullName evidence="4">40S ribosomal protein S26</fullName>
    </recommendedName>
</protein>
<dbReference type="EMBL" id="HBEK01000144">
    <property type="protein sequence ID" value="CAD8389305.1"/>
    <property type="molecule type" value="Transcribed_RNA"/>
</dbReference>
<dbReference type="Gene3D" id="3.30.1740.20">
    <property type="entry name" value="Ribosomal protein S26e"/>
    <property type="match status" value="1"/>
</dbReference>
<feature type="region of interest" description="Disordered" evidence="5">
    <location>
        <begin position="1"/>
        <end position="23"/>
    </location>
</feature>
<proteinExistence type="inferred from homology"/>
<keyword evidence="2 4" id="KW-0689">Ribosomal protein</keyword>
<dbReference type="EMBL" id="HBEK01000145">
    <property type="protein sequence ID" value="CAD8389307.1"/>
    <property type="molecule type" value="Transcribed_RNA"/>
</dbReference>
<feature type="region of interest" description="Disordered" evidence="5">
    <location>
        <begin position="82"/>
        <end position="140"/>
    </location>
</feature>
<evidence type="ECO:0000256" key="4">
    <source>
        <dbReference type="RuleBase" id="RU363128"/>
    </source>
</evidence>
<evidence type="ECO:0000256" key="2">
    <source>
        <dbReference type="ARBA" id="ARBA00022980"/>
    </source>
</evidence>
<evidence type="ECO:0000256" key="3">
    <source>
        <dbReference type="ARBA" id="ARBA00023274"/>
    </source>
</evidence>
<evidence type="ECO:0000256" key="1">
    <source>
        <dbReference type="ARBA" id="ARBA00008596"/>
    </source>
</evidence>
<dbReference type="AlphaFoldDB" id="A0A6T6K4U0"/>
<reference evidence="7" key="1">
    <citation type="submission" date="2021-01" db="EMBL/GenBank/DDBJ databases">
        <authorList>
            <person name="Corre E."/>
            <person name="Pelletier E."/>
            <person name="Niang G."/>
            <person name="Scheremetjew M."/>
            <person name="Finn R."/>
            <person name="Kale V."/>
            <person name="Holt S."/>
            <person name="Cochrane G."/>
            <person name="Meng A."/>
            <person name="Brown T."/>
            <person name="Cohen L."/>
        </authorList>
    </citation>
    <scope>NUCLEOTIDE SEQUENCE</scope>
    <source>
        <strain evidence="7">UTEX LB 2760</strain>
    </source>
</reference>
<dbReference type="PANTHER" id="PTHR12538">
    <property type="entry name" value="40S RIBOSOMAL PROTEIN S26"/>
    <property type="match status" value="1"/>
</dbReference>
<dbReference type="GO" id="GO:0003735">
    <property type="term" value="F:structural constituent of ribosome"/>
    <property type="evidence" value="ECO:0007669"/>
    <property type="project" value="InterPro"/>
</dbReference>
<evidence type="ECO:0000313" key="6">
    <source>
        <dbReference type="EMBL" id="CAD8389305.1"/>
    </source>
</evidence>
<sequence>MTVKRRNHGRNRHGRNHTRLVNCDGCGSKPAKDKAIKRFTVRDVVDKSSKKDFDIATAIQGYEVPKFYIKLHYCISCAVHRKTVRPRSKKDRKKREFARPQRGGLRDKQRRPGPPGPQPGQAGPPTQAPTAPPRAFEAAA</sequence>
<dbReference type="GO" id="GO:0003729">
    <property type="term" value="F:mRNA binding"/>
    <property type="evidence" value="ECO:0007669"/>
    <property type="project" value="TreeGrafter"/>
</dbReference>
<dbReference type="GO" id="GO:0022627">
    <property type="term" value="C:cytosolic small ribosomal subunit"/>
    <property type="evidence" value="ECO:0007669"/>
    <property type="project" value="TreeGrafter"/>
</dbReference>
<organism evidence="7">
    <name type="scientific">Rhodosorus marinus</name>
    <dbReference type="NCBI Taxonomy" id="101924"/>
    <lineage>
        <taxon>Eukaryota</taxon>
        <taxon>Rhodophyta</taxon>
        <taxon>Stylonematophyceae</taxon>
        <taxon>Stylonematales</taxon>
        <taxon>Stylonemataceae</taxon>
        <taxon>Rhodosorus</taxon>
    </lineage>
</organism>
<gene>
    <name evidence="6" type="ORF">RMAR0315_LOCUS75</name>
    <name evidence="7" type="ORF">RMAR0315_LOCUS76</name>
</gene>
<comment type="similarity">
    <text evidence="1 4">Belongs to the eukaryotic ribosomal protein eS26 family.</text>
</comment>
<name>A0A6T6K4U0_9RHOD</name>
<dbReference type="Pfam" id="PF01283">
    <property type="entry name" value="Ribosomal_S26e"/>
    <property type="match status" value="1"/>
</dbReference>
<dbReference type="GO" id="GO:0006412">
    <property type="term" value="P:translation"/>
    <property type="evidence" value="ECO:0007669"/>
    <property type="project" value="InterPro"/>
</dbReference>
<dbReference type="InterPro" id="IPR000892">
    <property type="entry name" value="Ribosomal_eS26"/>
</dbReference>
<keyword evidence="3 4" id="KW-0687">Ribonucleoprotein</keyword>
<evidence type="ECO:0000256" key="5">
    <source>
        <dbReference type="SAM" id="MobiDB-lite"/>
    </source>
</evidence>